<accession>A0A928V1T2</accession>
<comment type="caution">
    <text evidence="1">The sequence shown here is derived from an EMBL/GenBank/DDBJ whole genome shotgun (WGS) entry which is preliminary data.</text>
</comment>
<organism evidence="1 2">
    <name type="scientific">Sphingobacterium hungaricum</name>
    <dbReference type="NCBI Taxonomy" id="2082723"/>
    <lineage>
        <taxon>Bacteria</taxon>
        <taxon>Pseudomonadati</taxon>
        <taxon>Bacteroidota</taxon>
        <taxon>Sphingobacteriia</taxon>
        <taxon>Sphingobacteriales</taxon>
        <taxon>Sphingobacteriaceae</taxon>
        <taxon>Sphingobacterium</taxon>
    </lineage>
</organism>
<evidence type="ECO:0000313" key="1">
    <source>
        <dbReference type="EMBL" id="MBE8714947.1"/>
    </source>
</evidence>
<gene>
    <name evidence="1" type="ORF">C4F49_14785</name>
</gene>
<evidence type="ECO:0008006" key="3">
    <source>
        <dbReference type="Google" id="ProtNLM"/>
    </source>
</evidence>
<name>A0A928V1T2_9SPHI</name>
<dbReference type="EMBL" id="PRDK01000009">
    <property type="protein sequence ID" value="MBE8714947.1"/>
    <property type="molecule type" value="Genomic_DNA"/>
</dbReference>
<sequence length="181" mass="20952">MFDAKKIEELSIVLRNFKAMDFSLSDLDGITLKDLLQLSISYQYKQVGWRAAWVLETVVLANPSYLLAIQDELIESLSVQKDWSSLRSYSKILMELTNPKKSFSLSKEQEEIIIEDTFNWMIDIDCPLAVRCNCMDILYQLSSEHEWIKDELIEQINLFLKTPTPALASRGNKILKRILNS</sequence>
<keyword evidence="2" id="KW-1185">Reference proteome</keyword>
<dbReference type="Proteomes" id="UP000616201">
    <property type="component" value="Unassembled WGS sequence"/>
</dbReference>
<proteinExistence type="predicted"/>
<dbReference type="AlphaFoldDB" id="A0A928V1T2"/>
<evidence type="ECO:0000313" key="2">
    <source>
        <dbReference type="Proteomes" id="UP000616201"/>
    </source>
</evidence>
<reference evidence="1" key="1">
    <citation type="submission" date="2018-02" db="EMBL/GenBank/DDBJ databases">
        <authorList>
            <person name="Vasarhelyi B.M."/>
            <person name="Deshmukh S."/>
            <person name="Balint B."/>
            <person name="Kukolya J."/>
        </authorList>
    </citation>
    <scope>NUCLEOTIDE SEQUENCE</scope>
    <source>
        <strain evidence="1">KB22</strain>
    </source>
</reference>
<protein>
    <recommendedName>
        <fullName evidence="3">Adenylosuccinate lyase</fullName>
    </recommendedName>
</protein>